<comment type="caution">
    <text evidence="2">The sequence shown here is derived from an EMBL/GenBank/DDBJ whole genome shotgun (WGS) entry which is preliminary data.</text>
</comment>
<proteinExistence type="predicted"/>
<dbReference type="RefSeq" id="WP_174472866.1">
    <property type="nucleotide sequence ID" value="NZ_JAGINN010000020.1"/>
</dbReference>
<keyword evidence="3" id="KW-1185">Reference proteome</keyword>
<feature type="region of interest" description="Disordered" evidence="1">
    <location>
        <begin position="72"/>
        <end position="95"/>
    </location>
</feature>
<sequence>MAARVSDLEGLPYWPRMLSRDQAARYVGVSPGQFAKEVEEGRWPEPERRGGAGRRTARLLWDRLLLDRRQDERSGLVQHSSTTGTAGADEWARWS</sequence>
<organism evidence="2 3">
    <name type="scientific">Azospirillum melinis</name>
    <dbReference type="NCBI Taxonomy" id="328839"/>
    <lineage>
        <taxon>Bacteria</taxon>
        <taxon>Pseudomonadati</taxon>
        <taxon>Pseudomonadota</taxon>
        <taxon>Alphaproteobacteria</taxon>
        <taxon>Rhodospirillales</taxon>
        <taxon>Azospirillaceae</taxon>
        <taxon>Azospirillum</taxon>
    </lineage>
</organism>
<gene>
    <name evidence="2" type="ORF">GBZ48_21465</name>
</gene>
<dbReference type="EMBL" id="WHOS01000031">
    <property type="protein sequence ID" value="NUB01826.1"/>
    <property type="molecule type" value="Genomic_DNA"/>
</dbReference>
<evidence type="ECO:0000256" key="1">
    <source>
        <dbReference type="SAM" id="MobiDB-lite"/>
    </source>
</evidence>
<evidence type="ECO:0008006" key="4">
    <source>
        <dbReference type="Google" id="ProtNLM"/>
    </source>
</evidence>
<dbReference type="Proteomes" id="UP000605086">
    <property type="component" value="Unassembled WGS sequence"/>
</dbReference>
<evidence type="ECO:0000313" key="2">
    <source>
        <dbReference type="EMBL" id="NUB01826.1"/>
    </source>
</evidence>
<accession>A0ABX2KK60</accession>
<name>A0ABX2KK60_9PROT</name>
<reference evidence="2 3" key="1">
    <citation type="submission" date="2019-10" db="EMBL/GenBank/DDBJ databases">
        <title>Genome sequence of Azospirillum melinis.</title>
        <authorList>
            <person name="Ambrosini A."/>
            <person name="Sant'Anna F.H."/>
            <person name="Cassan F.D."/>
            <person name="Souza E.M."/>
            <person name="Passaglia L.M.P."/>
        </authorList>
    </citation>
    <scope>NUCLEOTIDE SEQUENCE [LARGE SCALE GENOMIC DNA]</scope>
    <source>
        <strain evidence="2 3">TMCY0552</strain>
    </source>
</reference>
<evidence type="ECO:0000313" key="3">
    <source>
        <dbReference type="Proteomes" id="UP000605086"/>
    </source>
</evidence>
<protein>
    <recommendedName>
        <fullName evidence="4">DNA-binding protein</fullName>
    </recommendedName>
</protein>